<comment type="caution">
    <text evidence="2">The sequence shown here is derived from an EMBL/GenBank/DDBJ whole genome shotgun (WGS) entry which is preliminary data.</text>
</comment>
<gene>
    <name evidence="2" type="ORF">FMM80_24515</name>
</gene>
<organism evidence="2 3">
    <name type="scientific">Schaedlerella arabinosiphila</name>
    <dbReference type="NCBI Taxonomy" id="2044587"/>
    <lineage>
        <taxon>Bacteria</taxon>
        <taxon>Bacillati</taxon>
        <taxon>Bacillota</taxon>
        <taxon>Clostridia</taxon>
        <taxon>Lachnospirales</taxon>
        <taxon>Lachnospiraceae</taxon>
        <taxon>Schaedlerella</taxon>
    </lineage>
</organism>
<feature type="transmembrane region" description="Helical" evidence="1">
    <location>
        <begin position="283"/>
        <end position="298"/>
    </location>
</feature>
<keyword evidence="1" id="KW-1133">Transmembrane helix</keyword>
<feature type="transmembrane region" description="Helical" evidence="1">
    <location>
        <begin position="304"/>
        <end position="320"/>
    </location>
</feature>
<keyword evidence="1" id="KW-0472">Membrane</keyword>
<dbReference type="RefSeq" id="WP_004081211.1">
    <property type="nucleotide sequence ID" value="NZ_VIRB01000142.1"/>
</dbReference>
<feature type="transmembrane region" description="Helical" evidence="1">
    <location>
        <begin position="508"/>
        <end position="527"/>
    </location>
</feature>
<feature type="transmembrane region" description="Helical" evidence="1">
    <location>
        <begin position="533"/>
        <end position="550"/>
    </location>
</feature>
<evidence type="ECO:0000313" key="3">
    <source>
        <dbReference type="Proteomes" id="UP000474104"/>
    </source>
</evidence>
<proteinExistence type="predicted"/>
<dbReference type="AlphaFoldDB" id="A0A9X5CE09"/>
<evidence type="ECO:0000256" key="1">
    <source>
        <dbReference type="SAM" id="Phobius"/>
    </source>
</evidence>
<dbReference type="Proteomes" id="UP000474104">
    <property type="component" value="Unassembled WGS sequence"/>
</dbReference>
<feature type="transmembrane region" description="Helical" evidence="1">
    <location>
        <begin position="384"/>
        <end position="413"/>
    </location>
</feature>
<feature type="transmembrane region" description="Helical" evidence="1">
    <location>
        <begin position="433"/>
        <end position="453"/>
    </location>
</feature>
<protein>
    <submittedName>
        <fullName evidence="2">Uncharacterized protein</fullName>
    </submittedName>
</protein>
<feature type="transmembrane region" description="Helical" evidence="1">
    <location>
        <begin position="557"/>
        <end position="576"/>
    </location>
</feature>
<accession>A0A9X5CE09</accession>
<dbReference type="OrthoDB" id="2589256at2"/>
<feature type="transmembrane region" description="Helical" evidence="1">
    <location>
        <begin position="356"/>
        <end position="372"/>
    </location>
</feature>
<evidence type="ECO:0000313" key="2">
    <source>
        <dbReference type="EMBL" id="NDO71643.1"/>
    </source>
</evidence>
<feature type="transmembrane region" description="Helical" evidence="1">
    <location>
        <begin position="196"/>
        <end position="219"/>
    </location>
</feature>
<name>A0A9X5CE09_9FIRM</name>
<dbReference type="EMBL" id="VIRB01000142">
    <property type="protein sequence ID" value="NDO71643.1"/>
    <property type="molecule type" value="Genomic_DNA"/>
</dbReference>
<feature type="transmembrane region" description="Helical" evidence="1">
    <location>
        <begin position="588"/>
        <end position="605"/>
    </location>
</feature>
<feature type="transmembrane region" description="Helical" evidence="1">
    <location>
        <begin position="6"/>
        <end position="26"/>
    </location>
</feature>
<sequence length="724" mass="83210">MNKNKIFISVSVVIFAMISLFWLVGLQHACQQPAYKDDYSISESNGYLCLINNLNQKIEQKFEVPCDDSLKSLHLQIGTFSGESRSLWKAEILENRTGKQIYEGAFDAGDIEDNQYYNILNHPVEVEKGRKYNLVISPTHFENELGLAFYANNTGKQGNFIGGKEQTSFDLAMKICGTVDENGFWAGICIADRNGFWAGIYIAVYLYVLLVFIRIWILFKKRVPWYKDGIVQTMVLMLVYYFLQQGILNIYTFTDENDNIRGGMMIAQGSVIYRDYITQHMPFMYYLCGLFALIGAVSVPQFRLLYYIFCTGIAGFIFLRNGEKFGKCRISLFLILQPFVLYTLHGHFSLRILSDNIIAMAMVVLLLEYLDYRRSFEIDIKRSLIVASAIFVGFGCAFLSVYPIFAIAAGVIASEVIRFRKSGQPVSFYVKRYRVLFFACLIPFVLSLAYFLANRALLSAYELAYRFNTEVYSKYSGMGSTKLEPFFNGIKNYFSTIVDTMITIPVQFTTASAVELFLLMMVAVGIGMELRKGSFFTGVSVFLFLCMCFTRRENMDNFHAAPFWNVALLIVFLSIGFTDECKIAEKQIIAAAAVLVLMTCMPYAVELKENIFSDHAVEVSDWERFVVANTKEEDTVLIDLFRYESLYLEYKGRKAANRLPYFLPWYMEWYQDDTIQDLETKRPALVLYDPDSEVWNFTGFMGELQEQVEEDYILDKKSGIYVRK</sequence>
<keyword evidence="1" id="KW-0812">Transmembrane</keyword>
<reference evidence="2 3" key="1">
    <citation type="submission" date="2019-07" db="EMBL/GenBank/DDBJ databases">
        <title>Draft genome sequences of 15 bacterial species constituting the stable defined intestinal microbiota of the GM15 gnotobiotic mouse model.</title>
        <authorList>
            <person name="Elie C."/>
            <person name="Mathieu A."/>
            <person name="Saliou A."/>
            <person name="Darnaud M."/>
            <person name="Leulier F."/>
            <person name="Tamellini A."/>
        </authorList>
    </citation>
    <scope>NUCLEOTIDE SEQUENCE [LARGE SCALE GENOMIC DNA]</scope>
    <source>
        <strain evidence="3">ASF 502</strain>
    </source>
</reference>